<gene>
    <name evidence="12" type="ORF">ACFPPD_21060</name>
</gene>
<dbReference type="RefSeq" id="WP_209746204.1">
    <property type="nucleotide sequence ID" value="NZ_JBHSMH010000090.1"/>
</dbReference>
<dbReference type="Pfam" id="PF02449">
    <property type="entry name" value="Glyco_hydro_42"/>
    <property type="match status" value="1"/>
</dbReference>
<name>A0ABW0M2Z1_9BACL</name>
<dbReference type="PIRSF" id="PIRSF001084">
    <property type="entry name" value="B-galactosidase"/>
    <property type="match status" value="1"/>
</dbReference>
<dbReference type="Gene3D" id="3.20.20.80">
    <property type="entry name" value="Glycosidases"/>
    <property type="match status" value="1"/>
</dbReference>
<dbReference type="Gene3D" id="3.40.50.880">
    <property type="match status" value="1"/>
</dbReference>
<feature type="domain" description="Glycoside hydrolase family 42 N-terminal" evidence="9">
    <location>
        <begin position="6"/>
        <end position="383"/>
    </location>
</feature>
<dbReference type="Pfam" id="PF08533">
    <property type="entry name" value="Glyco_hydro_42C"/>
    <property type="match status" value="1"/>
</dbReference>
<comment type="catalytic activity">
    <reaction evidence="1 8">
        <text>Hydrolysis of terminal non-reducing beta-D-galactose residues in beta-D-galactosides.</text>
        <dbReference type="EC" id="3.2.1.23"/>
    </reaction>
</comment>
<keyword evidence="13" id="KW-1185">Reference proteome</keyword>
<comment type="caution">
    <text evidence="12">The sequence shown here is derived from an EMBL/GenBank/DDBJ whole genome shotgun (WGS) entry which is preliminary data.</text>
</comment>
<dbReference type="Proteomes" id="UP001596105">
    <property type="component" value="Unassembled WGS sequence"/>
</dbReference>
<evidence type="ECO:0000313" key="12">
    <source>
        <dbReference type="EMBL" id="MFC5471181.1"/>
    </source>
</evidence>
<comment type="similarity">
    <text evidence="2 8">Belongs to the glycosyl hydrolase 42 family.</text>
</comment>
<dbReference type="EMBL" id="JBHSMH010000090">
    <property type="protein sequence ID" value="MFC5471181.1"/>
    <property type="molecule type" value="Genomic_DNA"/>
</dbReference>
<dbReference type="EC" id="3.2.1.23" evidence="3 8"/>
<evidence type="ECO:0000256" key="5">
    <source>
        <dbReference type="ARBA" id="ARBA00022801"/>
    </source>
</evidence>
<feature type="domain" description="Beta-galactosidase C-terminal" evidence="11">
    <location>
        <begin position="609"/>
        <end position="664"/>
    </location>
</feature>
<dbReference type="InterPro" id="IPR017853">
    <property type="entry name" value="GH"/>
</dbReference>
<protein>
    <recommendedName>
        <fullName evidence="3 8">Beta-galactosidase</fullName>
        <shortName evidence="8">Beta-gal</shortName>
        <ecNumber evidence="3 8">3.2.1.23</ecNumber>
    </recommendedName>
</protein>
<dbReference type="SUPFAM" id="SSF51445">
    <property type="entry name" value="(Trans)glycosidases"/>
    <property type="match status" value="1"/>
</dbReference>
<keyword evidence="4" id="KW-0479">Metal-binding</keyword>
<dbReference type="InterPro" id="IPR013780">
    <property type="entry name" value="Glyco_hydro_b"/>
</dbReference>
<dbReference type="SUPFAM" id="SSF52317">
    <property type="entry name" value="Class I glutamine amidotransferase-like"/>
    <property type="match status" value="1"/>
</dbReference>
<reference evidence="13" key="1">
    <citation type="journal article" date="2019" name="Int. J. Syst. Evol. Microbiol.">
        <title>The Global Catalogue of Microorganisms (GCM) 10K type strain sequencing project: providing services to taxonomists for standard genome sequencing and annotation.</title>
        <authorList>
            <consortium name="The Broad Institute Genomics Platform"/>
            <consortium name="The Broad Institute Genome Sequencing Center for Infectious Disease"/>
            <person name="Wu L."/>
            <person name="Ma J."/>
        </authorList>
    </citation>
    <scope>NUCLEOTIDE SEQUENCE [LARGE SCALE GENOMIC DNA]</scope>
    <source>
        <strain evidence="13">CCUG 57113</strain>
    </source>
</reference>
<sequence>MQLGACYYPEQWPREFWERDARMMKEANFNVVRMGEFAWAKLEPEPGLYDFAWLDEAIGCMDKEGIKVVLGTPTPTPPKWLMDRYPTIYQKDKFGRTRGFGSRRHYCVNHPDYLALTRTIVQAVAVRYGKDERVKAWQIDNEFGCQDTTYCYCEKCLAAFRDWLEDKYGTIERLNEEWGTVFWSQTYRDWSELILPAYSVCDGADPDYHGHNPSLVLDYKRFSSDAVVRYQQLQIDLIRELSDKPITHNLMGHFPEIDYYKLSEPLDFVSWDNYLDYPWDVPSYRKAAMAHDLMRGVKNQNFWVMEQQSGPCGWNVLADTPKPGQLRLWTYQAVAHGADGIVYFRFRAARYGAEQYWYGILDHDSVPRRRYREIQTTCGELARLSPVLEGARVVADIAIVKSYDHLWSHSIQGHNRNFDYTRLLQEYYDAFSAHGFNVDLVSVKGDLSPYKVVVLPAFHLSDPSIKEWITRYVAGGGTAVFTFRSGSRTWNNAMTDQTLPGDFRELCGVEVEEFDSLNYGRRVGLRVNDGAAFASVWCDVLHSIGAQTVATYSDEYYDGEAAITVNDVGQGRAYYIGCDLDEKALRELMGSVAGSAGIQASPISGSGEGIEIVRKRKDGREFFVVMNHSMHEAQISLNGLFAELLTGSSANGEFTIDGFGVAIFE</sequence>
<dbReference type="InterPro" id="IPR013738">
    <property type="entry name" value="Beta_galactosidase_Trimer"/>
</dbReference>
<evidence type="ECO:0000256" key="2">
    <source>
        <dbReference type="ARBA" id="ARBA00005940"/>
    </source>
</evidence>
<keyword evidence="5 8" id="KW-0378">Hydrolase</keyword>
<evidence type="ECO:0000259" key="9">
    <source>
        <dbReference type="Pfam" id="PF02449"/>
    </source>
</evidence>
<dbReference type="GO" id="GO:0004565">
    <property type="term" value="F:beta-galactosidase activity"/>
    <property type="evidence" value="ECO:0007669"/>
    <property type="project" value="UniProtKB-EC"/>
</dbReference>
<dbReference type="InterPro" id="IPR029062">
    <property type="entry name" value="Class_I_gatase-like"/>
</dbReference>
<feature type="domain" description="Beta-galactosidase trimerisation" evidence="10">
    <location>
        <begin position="395"/>
        <end position="598"/>
    </location>
</feature>
<evidence type="ECO:0000256" key="3">
    <source>
        <dbReference type="ARBA" id="ARBA00012756"/>
    </source>
</evidence>
<evidence type="ECO:0000256" key="1">
    <source>
        <dbReference type="ARBA" id="ARBA00001412"/>
    </source>
</evidence>
<evidence type="ECO:0000259" key="10">
    <source>
        <dbReference type="Pfam" id="PF08532"/>
    </source>
</evidence>
<evidence type="ECO:0000256" key="4">
    <source>
        <dbReference type="ARBA" id="ARBA00022723"/>
    </source>
</evidence>
<dbReference type="PANTHER" id="PTHR36447">
    <property type="entry name" value="BETA-GALACTOSIDASE GANA"/>
    <property type="match status" value="1"/>
</dbReference>
<keyword evidence="7 8" id="KW-0326">Glycosidase</keyword>
<proteinExistence type="inferred from homology"/>
<evidence type="ECO:0000256" key="7">
    <source>
        <dbReference type="ARBA" id="ARBA00023295"/>
    </source>
</evidence>
<evidence type="ECO:0000259" key="11">
    <source>
        <dbReference type="Pfam" id="PF08533"/>
    </source>
</evidence>
<dbReference type="InterPro" id="IPR013739">
    <property type="entry name" value="Beta_galactosidase_C"/>
</dbReference>
<dbReference type="CDD" id="cd03143">
    <property type="entry name" value="A4_beta-galactosidase_middle_domain"/>
    <property type="match status" value="1"/>
</dbReference>
<evidence type="ECO:0000256" key="6">
    <source>
        <dbReference type="ARBA" id="ARBA00022833"/>
    </source>
</evidence>
<dbReference type="Gene3D" id="2.60.40.1180">
    <property type="entry name" value="Golgi alpha-mannosidase II"/>
    <property type="match status" value="1"/>
</dbReference>
<dbReference type="InterPro" id="IPR003476">
    <property type="entry name" value="Glyco_hydro_42"/>
</dbReference>
<keyword evidence="6" id="KW-0862">Zinc</keyword>
<dbReference type="Pfam" id="PF08532">
    <property type="entry name" value="Glyco_hydro_42M"/>
    <property type="match status" value="1"/>
</dbReference>
<dbReference type="InterPro" id="IPR013529">
    <property type="entry name" value="Glyco_hydro_42_N"/>
</dbReference>
<evidence type="ECO:0000313" key="13">
    <source>
        <dbReference type="Proteomes" id="UP001596105"/>
    </source>
</evidence>
<dbReference type="PANTHER" id="PTHR36447:SF2">
    <property type="entry name" value="BETA-GALACTOSIDASE YESZ"/>
    <property type="match status" value="1"/>
</dbReference>
<accession>A0ABW0M2Z1</accession>
<evidence type="ECO:0000256" key="8">
    <source>
        <dbReference type="PIRNR" id="PIRNR001084"/>
    </source>
</evidence>
<organism evidence="12 13">
    <name type="scientific">Cohnella suwonensis</name>
    <dbReference type="NCBI Taxonomy" id="696072"/>
    <lineage>
        <taxon>Bacteria</taxon>
        <taxon>Bacillati</taxon>
        <taxon>Bacillota</taxon>
        <taxon>Bacilli</taxon>
        <taxon>Bacillales</taxon>
        <taxon>Paenibacillaceae</taxon>
        <taxon>Cohnella</taxon>
    </lineage>
</organism>